<organism evidence="2 3">
    <name type="scientific">Labrys neptuniae</name>
    <dbReference type="NCBI Taxonomy" id="376174"/>
    <lineage>
        <taxon>Bacteria</taxon>
        <taxon>Pseudomonadati</taxon>
        <taxon>Pseudomonadota</taxon>
        <taxon>Alphaproteobacteria</taxon>
        <taxon>Hyphomicrobiales</taxon>
        <taxon>Xanthobacteraceae</taxon>
        <taxon>Labrys</taxon>
    </lineage>
</organism>
<comment type="caution">
    <text evidence="2">The sequence shown here is derived from an EMBL/GenBank/DDBJ whole genome shotgun (WGS) entry which is preliminary data.</text>
</comment>
<name>A0ABV3PJN7_9HYPH</name>
<sequence length="232" mass="24197">MARPVRTNPISSPAVHIRWLACLAALVVPGLGHAQGNVQDDDQGMGVLKVFMASQSYRDITGKALSGIPPAIFTRCPTLVARDSSVTILQPVSAGPQGSPASGRWKQSFPVSGCGNDTVLNLYFSVAADGKPQAGATLPGTTLADPLLQRDALLYANLGATRAVADCKNFLVIDTKAPASSQPPGTGGGLKAPWSETWTLSGCSRKVDVRMDFTPDSTGTTIAPRDAVIRPD</sequence>
<evidence type="ECO:0000313" key="3">
    <source>
        <dbReference type="Proteomes" id="UP001555786"/>
    </source>
</evidence>
<gene>
    <name evidence="2" type="ORF">ABXS05_09915</name>
</gene>
<feature type="chain" id="PRO_5047065556" evidence="1">
    <location>
        <begin position="35"/>
        <end position="232"/>
    </location>
</feature>
<accession>A0ABV3PJN7</accession>
<evidence type="ECO:0000256" key="1">
    <source>
        <dbReference type="SAM" id="SignalP"/>
    </source>
</evidence>
<keyword evidence="3" id="KW-1185">Reference proteome</keyword>
<dbReference type="EMBL" id="JBFNQD010000002">
    <property type="protein sequence ID" value="MEW9305851.1"/>
    <property type="molecule type" value="Genomic_DNA"/>
</dbReference>
<dbReference type="RefSeq" id="WP_367623769.1">
    <property type="nucleotide sequence ID" value="NZ_JBFNQD010000002.1"/>
</dbReference>
<proteinExistence type="predicted"/>
<evidence type="ECO:0000313" key="2">
    <source>
        <dbReference type="EMBL" id="MEW9305851.1"/>
    </source>
</evidence>
<feature type="signal peptide" evidence="1">
    <location>
        <begin position="1"/>
        <end position="34"/>
    </location>
</feature>
<keyword evidence="1" id="KW-0732">Signal</keyword>
<protein>
    <submittedName>
        <fullName evidence="2">Uncharacterized protein</fullName>
    </submittedName>
</protein>
<reference evidence="2 3" key="1">
    <citation type="submission" date="2024-07" db="EMBL/GenBank/DDBJ databases">
        <title>Description of Labrys sedimenti sp. nov., isolated from a diclofenac-degrading enrichment culture.</title>
        <authorList>
            <person name="Tancsics A."/>
            <person name="Csepanyi A."/>
        </authorList>
    </citation>
    <scope>NUCLEOTIDE SEQUENCE [LARGE SCALE GENOMIC DNA]</scope>
    <source>
        <strain evidence="2 3">LMG 23578</strain>
    </source>
</reference>
<dbReference type="Proteomes" id="UP001555786">
    <property type="component" value="Unassembled WGS sequence"/>
</dbReference>